<comment type="subcellular location">
    <subcellularLocation>
        <location evidence="1">Cell membrane</location>
        <topology evidence="1">Peripheral membrane protein</topology>
    </subcellularLocation>
</comment>
<reference evidence="11 12" key="1">
    <citation type="submission" date="2020-06" db="EMBL/GenBank/DDBJ databases">
        <title>Methanolobus halotolerans sp. nov., isolated from a saline lake Tus in Siberia.</title>
        <authorList>
            <person name="Shen Y."/>
            <person name="Chen S.-C."/>
            <person name="Lai M.-C."/>
            <person name="Huang H.-H."/>
            <person name="Chiu H.-H."/>
            <person name="Tang S.-L."/>
            <person name="Rogozin D.Y."/>
            <person name="Degermendzhy A.G."/>
        </authorList>
    </citation>
    <scope>NUCLEOTIDE SEQUENCE [LARGE SCALE GENOMIC DNA]</scope>
    <source>
        <strain evidence="11 12">DSM 21339</strain>
    </source>
</reference>
<sequence>MSIDVKNVSFSYDPGTSLERLALQNVNLSIDRGEFILIGGEIGSGKSTLIRHFNGLLRPSSGSVSVDGVEAHVKSIRKKVGILFQFPQNQLFARSVYEDVAFGPANFGEKGDELRKRVTKALKMVGVREELYEHSPFTLSGGEMRLVAIAGVLAIRPDYLVLDEPLSGLDPEHRESLLEILKSLHMQGISVIVVSHLIADLLPLADKIILMKKGKISFEGSPEEYVKSTSTPLPEITSLMKELKQKGFDVRDDIFDVEEALNEIIRVKKERSGSMQ</sequence>
<dbReference type="PANTHER" id="PTHR43553:SF24">
    <property type="entry name" value="ENERGY-COUPLING FACTOR TRANSPORTER ATP-BINDING PROTEIN ECFA1"/>
    <property type="match status" value="1"/>
</dbReference>
<keyword evidence="8" id="KW-0472">Membrane</keyword>
<dbReference type="GeneID" id="55822499"/>
<keyword evidence="12" id="KW-1185">Reference proteome</keyword>
<dbReference type="PROSITE" id="PS50893">
    <property type="entry name" value="ABC_TRANSPORTER_2"/>
    <property type="match status" value="1"/>
</dbReference>
<dbReference type="AlphaFoldDB" id="A0A7D5EA51"/>
<dbReference type="RefSeq" id="WP_176966032.1">
    <property type="nucleotide sequence ID" value="NZ_CP058215.1"/>
</dbReference>
<dbReference type="Pfam" id="PF00005">
    <property type="entry name" value="ABC_tran"/>
    <property type="match status" value="1"/>
</dbReference>
<keyword evidence="6" id="KW-0067">ATP-binding</keyword>
<dbReference type="CDD" id="cd03225">
    <property type="entry name" value="ABC_cobalt_CbiO_domain1"/>
    <property type="match status" value="1"/>
</dbReference>
<dbReference type="GO" id="GO:0016887">
    <property type="term" value="F:ATP hydrolysis activity"/>
    <property type="evidence" value="ECO:0007669"/>
    <property type="project" value="InterPro"/>
</dbReference>
<keyword evidence="7" id="KW-1278">Translocase</keyword>
<dbReference type="InterPro" id="IPR015856">
    <property type="entry name" value="ABC_transpr_CbiO/EcfA_su"/>
</dbReference>
<gene>
    <name evidence="11" type="ORF">HWN40_12450</name>
</gene>
<evidence type="ECO:0000313" key="11">
    <source>
        <dbReference type="EMBL" id="QLC50977.1"/>
    </source>
</evidence>
<feature type="domain" description="ABC transporter" evidence="10">
    <location>
        <begin position="3"/>
        <end position="238"/>
    </location>
</feature>
<organism evidence="11 12">
    <name type="scientific">Methanolobus zinderi</name>
    <dbReference type="NCBI Taxonomy" id="536044"/>
    <lineage>
        <taxon>Archaea</taxon>
        <taxon>Methanobacteriati</taxon>
        <taxon>Methanobacteriota</taxon>
        <taxon>Stenosarchaea group</taxon>
        <taxon>Methanomicrobia</taxon>
        <taxon>Methanosarcinales</taxon>
        <taxon>Methanosarcinaceae</taxon>
        <taxon>Methanolobus</taxon>
    </lineage>
</organism>
<dbReference type="SMART" id="SM00382">
    <property type="entry name" value="AAA"/>
    <property type="match status" value="1"/>
</dbReference>
<accession>A0A7D5EA51</accession>
<evidence type="ECO:0000256" key="3">
    <source>
        <dbReference type="ARBA" id="ARBA00022448"/>
    </source>
</evidence>
<dbReference type="InterPro" id="IPR003439">
    <property type="entry name" value="ABC_transporter-like_ATP-bd"/>
</dbReference>
<dbReference type="Proteomes" id="UP000509594">
    <property type="component" value="Chromosome"/>
</dbReference>
<evidence type="ECO:0000256" key="8">
    <source>
        <dbReference type="ARBA" id="ARBA00023136"/>
    </source>
</evidence>
<dbReference type="FunFam" id="3.40.50.300:FF:000224">
    <property type="entry name" value="Energy-coupling factor transporter ATP-binding protein EcfA"/>
    <property type="match status" value="1"/>
</dbReference>
<proteinExistence type="inferred from homology"/>
<dbReference type="InterPro" id="IPR050095">
    <property type="entry name" value="ECF_ABC_transporter_ATP-bd"/>
</dbReference>
<keyword evidence="3" id="KW-0813">Transport</keyword>
<keyword evidence="5" id="KW-0547">Nucleotide-binding</keyword>
<evidence type="ECO:0000256" key="5">
    <source>
        <dbReference type="ARBA" id="ARBA00022741"/>
    </source>
</evidence>
<evidence type="ECO:0000259" key="10">
    <source>
        <dbReference type="PROSITE" id="PS50893"/>
    </source>
</evidence>
<comment type="function">
    <text evidence="9">Probably part of an ABC transporter complex. Responsible for energy coupling to the transport system.</text>
</comment>
<evidence type="ECO:0000256" key="4">
    <source>
        <dbReference type="ARBA" id="ARBA00022475"/>
    </source>
</evidence>
<dbReference type="GO" id="GO:0005524">
    <property type="term" value="F:ATP binding"/>
    <property type="evidence" value="ECO:0007669"/>
    <property type="project" value="UniProtKB-KW"/>
</dbReference>
<dbReference type="GO" id="GO:0042626">
    <property type="term" value="F:ATPase-coupled transmembrane transporter activity"/>
    <property type="evidence" value="ECO:0007669"/>
    <property type="project" value="TreeGrafter"/>
</dbReference>
<evidence type="ECO:0000313" key="12">
    <source>
        <dbReference type="Proteomes" id="UP000509594"/>
    </source>
</evidence>
<name>A0A7D5EA51_9EURY</name>
<dbReference type="GO" id="GO:0043190">
    <property type="term" value="C:ATP-binding cassette (ABC) transporter complex"/>
    <property type="evidence" value="ECO:0007669"/>
    <property type="project" value="TreeGrafter"/>
</dbReference>
<dbReference type="InterPro" id="IPR017871">
    <property type="entry name" value="ABC_transporter-like_CS"/>
</dbReference>
<dbReference type="EMBL" id="CP058215">
    <property type="protein sequence ID" value="QLC50977.1"/>
    <property type="molecule type" value="Genomic_DNA"/>
</dbReference>
<evidence type="ECO:0000256" key="9">
    <source>
        <dbReference type="ARBA" id="ARBA00025157"/>
    </source>
</evidence>
<keyword evidence="4" id="KW-1003">Cell membrane</keyword>
<dbReference type="SUPFAM" id="SSF52540">
    <property type="entry name" value="P-loop containing nucleoside triphosphate hydrolases"/>
    <property type="match status" value="1"/>
</dbReference>
<comment type="similarity">
    <text evidence="2">Belongs to the ABC transporter superfamily.</text>
</comment>
<dbReference type="PROSITE" id="PS00211">
    <property type="entry name" value="ABC_TRANSPORTER_1"/>
    <property type="match status" value="1"/>
</dbReference>
<evidence type="ECO:0000256" key="1">
    <source>
        <dbReference type="ARBA" id="ARBA00004202"/>
    </source>
</evidence>
<dbReference type="InterPro" id="IPR003593">
    <property type="entry name" value="AAA+_ATPase"/>
</dbReference>
<evidence type="ECO:0000256" key="2">
    <source>
        <dbReference type="ARBA" id="ARBA00005417"/>
    </source>
</evidence>
<dbReference type="Gene3D" id="3.40.50.300">
    <property type="entry name" value="P-loop containing nucleotide triphosphate hydrolases"/>
    <property type="match status" value="1"/>
</dbReference>
<dbReference type="PANTHER" id="PTHR43553">
    <property type="entry name" value="HEAVY METAL TRANSPORTER"/>
    <property type="match status" value="1"/>
</dbReference>
<evidence type="ECO:0000256" key="6">
    <source>
        <dbReference type="ARBA" id="ARBA00022840"/>
    </source>
</evidence>
<dbReference type="KEGG" id="mzi:HWN40_12450"/>
<evidence type="ECO:0000256" key="7">
    <source>
        <dbReference type="ARBA" id="ARBA00022967"/>
    </source>
</evidence>
<dbReference type="InterPro" id="IPR027417">
    <property type="entry name" value="P-loop_NTPase"/>
</dbReference>
<protein>
    <submittedName>
        <fullName evidence="11">Energy-coupling factor transporter ATPase</fullName>
    </submittedName>
</protein>
<dbReference type="OrthoDB" id="35850at2157"/>